<protein>
    <submittedName>
        <fullName evidence="1">Uncharacterized protein</fullName>
    </submittedName>
</protein>
<gene>
    <name evidence="1" type="ORF">IFM46972_08186</name>
</gene>
<comment type="caution">
    <text evidence="1">The sequence shown here is derived from an EMBL/GenBank/DDBJ whole genome shotgun (WGS) entry which is preliminary data.</text>
</comment>
<name>A0A8H3P6N7_9EURO</name>
<reference evidence="1 2" key="1">
    <citation type="submission" date="2020-01" db="EMBL/GenBank/DDBJ databases">
        <title>Draft genome sequence of Aspergillus udagawae IFM 46972.</title>
        <authorList>
            <person name="Takahashi H."/>
            <person name="Yaguchi T."/>
        </authorList>
    </citation>
    <scope>NUCLEOTIDE SEQUENCE [LARGE SCALE GENOMIC DNA]</scope>
    <source>
        <strain evidence="1 2">IFM 46972</strain>
    </source>
</reference>
<proteinExistence type="predicted"/>
<dbReference type="EMBL" id="BLKC01000068">
    <property type="protein sequence ID" value="GFF47010.1"/>
    <property type="molecule type" value="Genomic_DNA"/>
</dbReference>
<evidence type="ECO:0000313" key="2">
    <source>
        <dbReference type="Proteomes" id="UP000465221"/>
    </source>
</evidence>
<dbReference type="Proteomes" id="UP000465221">
    <property type="component" value="Unassembled WGS sequence"/>
</dbReference>
<accession>A0A8H3P6N7</accession>
<evidence type="ECO:0000313" key="1">
    <source>
        <dbReference type="EMBL" id="GFF47010.1"/>
    </source>
</evidence>
<sequence>MCRGLVLIKRPEVDEGSRSHRASALAVLLKAHGVSKASLQVGEQLEECSAQGMADWNLILYPKNPDKHSAFLMFSIMICISQLKWEQVSYQKVKD</sequence>
<organism evidence="1 2">
    <name type="scientific">Aspergillus udagawae</name>
    <dbReference type="NCBI Taxonomy" id="91492"/>
    <lineage>
        <taxon>Eukaryota</taxon>
        <taxon>Fungi</taxon>
        <taxon>Dikarya</taxon>
        <taxon>Ascomycota</taxon>
        <taxon>Pezizomycotina</taxon>
        <taxon>Eurotiomycetes</taxon>
        <taxon>Eurotiomycetidae</taxon>
        <taxon>Eurotiales</taxon>
        <taxon>Aspergillaceae</taxon>
        <taxon>Aspergillus</taxon>
        <taxon>Aspergillus subgen. Fumigati</taxon>
    </lineage>
</organism>
<dbReference type="AlphaFoldDB" id="A0A8H3P6N7"/>